<dbReference type="EMBL" id="QRBF01000004">
    <property type="protein sequence ID" value="RDS83359.1"/>
    <property type="molecule type" value="Genomic_DNA"/>
</dbReference>
<dbReference type="SUPFAM" id="SSF51316">
    <property type="entry name" value="Mss4-like"/>
    <property type="match status" value="1"/>
</dbReference>
<dbReference type="OrthoDB" id="7765631at2"/>
<dbReference type="RefSeq" id="WP_115478399.1">
    <property type="nucleotide sequence ID" value="NZ_QRBF01000004.1"/>
</dbReference>
<organism evidence="6 7">
    <name type="scientific">Dyella psychrodurans</name>
    <dbReference type="NCBI Taxonomy" id="1927960"/>
    <lineage>
        <taxon>Bacteria</taxon>
        <taxon>Pseudomonadati</taxon>
        <taxon>Pseudomonadota</taxon>
        <taxon>Gammaproteobacteria</taxon>
        <taxon>Lysobacterales</taxon>
        <taxon>Rhodanobacteraceae</taxon>
        <taxon>Dyella</taxon>
    </lineage>
</organism>
<protein>
    <submittedName>
        <fullName evidence="6">GFA family protein</fullName>
    </submittedName>
</protein>
<name>A0A370X4L0_9GAMM</name>
<dbReference type="InterPro" id="IPR011057">
    <property type="entry name" value="Mss4-like_sf"/>
</dbReference>
<proteinExistence type="inferred from homology"/>
<dbReference type="GO" id="GO:0016846">
    <property type="term" value="F:carbon-sulfur lyase activity"/>
    <property type="evidence" value="ECO:0007669"/>
    <property type="project" value="InterPro"/>
</dbReference>
<evidence type="ECO:0000256" key="1">
    <source>
        <dbReference type="ARBA" id="ARBA00005495"/>
    </source>
</evidence>
<evidence type="ECO:0000313" key="6">
    <source>
        <dbReference type="EMBL" id="RDS83359.1"/>
    </source>
</evidence>
<gene>
    <name evidence="6" type="ORF">DWU99_12520</name>
</gene>
<keyword evidence="4" id="KW-0456">Lyase</keyword>
<evidence type="ECO:0000256" key="4">
    <source>
        <dbReference type="ARBA" id="ARBA00023239"/>
    </source>
</evidence>
<dbReference type="Gene3D" id="3.90.1590.10">
    <property type="entry name" value="glutathione-dependent formaldehyde- activating enzyme (gfa)"/>
    <property type="match status" value="1"/>
</dbReference>
<keyword evidence="7" id="KW-1185">Reference proteome</keyword>
<dbReference type="PANTHER" id="PTHR33337">
    <property type="entry name" value="GFA DOMAIN-CONTAINING PROTEIN"/>
    <property type="match status" value="1"/>
</dbReference>
<reference evidence="6 7" key="1">
    <citation type="submission" date="2018-07" db="EMBL/GenBank/DDBJ databases">
        <title>Dyella monticola sp. nov. and Dyella psychrodurans sp. nov. isolated from monsoon evergreen broad-leaved forest soil of Dinghu Mountain, China.</title>
        <authorList>
            <person name="Gao Z."/>
            <person name="Qiu L."/>
        </authorList>
    </citation>
    <scope>NUCLEOTIDE SEQUENCE [LARGE SCALE GENOMIC DNA]</scope>
    <source>
        <strain evidence="6 7">4MSK11</strain>
    </source>
</reference>
<keyword evidence="3" id="KW-0862">Zinc</keyword>
<dbReference type="PROSITE" id="PS51891">
    <property type="entry name" value="CENP_V_GFA"/>
    <property type="match status" value="1"/>
</dbReference>
<dbReference type="AlphaFoldDB" id="A0A370X4L0"/>
<dbReference type="InterPro" id="IPR006913">
    <property type="entry name" value="CENP-V/GFA"/>
</dbReference>
<sequence>MTKRIASCSCGQLSVTTFEDPIRVSVCHCLACQRRTGSVFGVQARFRRDGLELSGQSTRYVQISDEGNKTNFEFCPNCGATVYYTSEGSEEMVAIPVGVFAEPAFPAPIISIYEERKHGWVVMPEGIEHLN</sequence>
<evidence type="ECO:0000256" key="2">
    <source>
        <dbReference type="ARBA" id="ARBA00022723"/>
    </source>
</evidence>
<feature type="domain" description="CENP-V/GFA" evidence="5">
    <location>
        <begin position="4"/>
        <end position="114"/>
    </location>
</feature>
<comment type="caution">
    <text evidence="6">The sequence shown here is derived from an EMBL/GenBank/DDBJ whole genome shotgun (WGS) entry which is preliminary data.</text>
</comment>
<dbReference type="Proteomes" id="UP000255334">
    <property type="component" value="Unassembled WGS sequence"/>
</dbReference>
<dbReference type="PANTHER" id="PTHR33337:SF40">
    <property type="entry name" value="CENP-V_GFA DOMAIN-CONTAINING PROTEIN-RELATED"/>
    <property type="match status" value="1"/>
</dbReference>
<evidence type="ECO:0000256" key="3">
    <source>
        <dbReference type="ARBA" id="ARBA00022833"/>
    </source>
</evidence>
<dbReference type="Pfam" id="PF04828">
    <property type="entry name" value="GFA"/>
    <property type="match status" value="1"/>
</dbReference>
<accession>A0A370X4L0</accession>
<dbReference type="GO" id="GO:0046872">
    <property type="term" value="F:metal ion binding"/>
    <property type="evidence" value="ECO:0007669"/>
    <property type="project" value="UniProtKB-KW"/>
</dbReference>
<evidence type="ECO:0000259" key="5">
    <source>
        <dbReference type="PROSITE" id="PS51891"/>
    </source>
</evidence>
<keyword evidence="2" id="KW-0479">Metal-binding</keyword>
<evidence type="ECO:0000313" key="7">
    <source>
        <dbReference type="Proteomes" id="UP000255334"/>
    </source>
</evidence>
<comment type="similarity">
    <text evidence="1">Belongs to the Gfa family.</text>
</comment>